<evidence type="ECO:0008006" key="3">
    <source>
        <dbReference type="Google" id="ProtNLM"/>
    </source>
</evidence>
<evidence type="ECO:0000313" key="1">
    <source>
        <dbReference type="EMBL" id="EKM50559.1"/>
    </source>
</evidence>
<accession>K5VVF8</accession>
<proteinExistence type="predicted"/>
<dbReference type="SUPFAM" id="SSF53474">
    <property type="entry name" value="alpha/beta-Hydrolases"/>
    <property type="match status" value="1"/>
</dbReference>
<dbReference type="RefSeq" id="XP_007400830.1">
    <property type="nucleotide sequence ID" value="XM_007400768.1"/>
</dbReference>
<dbReference type="InParanoid" id="K5VVF8"/>
<dbReference type="GeneID" id="18910471"/>
<dbReference type="KEGG" id="pco:PHACADRAFT_188120"/>
<dbReference type="Proteomes" id="UP000008370">
    <property type="component" value="Unassembled WGS sequence"/>
</dbReference>
<dbReference type="OrthoDB" id="3251587at2759"/>
<sequence>MSEDVWVSSIESSYNTIYGSSEVGPLRSTSIVLLVMPQALQAPSWHTLTAVYHPKLLLFMLPSSPFMAWLSVAVSIIDRTTTSFSEAESSVLKSGTDEKKAQYLRDRGVEIATFIDKFIQQNGLPPPDEKGSGGGFAILGWSLRALFALATTANVDVLGDSTRAHFARYMRSLILFGASEGDHASHAAVLDELLAETAFVSIGSLPPPKTWNSLLDESIPLPMRTPMINYWVSAYFDHGDLKTAISILSSTSSPRRRGFRAYTTCLPSSLRALYEKTVFDKKAREILPHMKVCALFGGRTSAVSLPSMFAMEGDDRAHGGGNICFRLIKGGNHFMHWDEPELTLETLLDAMA</sequence>
<evidence type="ECO:0000313" key="2">
    <source>
        <dbReference type="Proteomes" id="UP000008370"/>
    </source>
</evidence>
<gene>
    <name evidence="1" type="ORF">PHACADRAFT_188120</name>
</gene>
<protein>
    <recommendedName>
        <fullName evidence="3">AB hydrolase-1 domain-containing protein</fullName>
    </recommendedName>
</protein>
<dbReference type="AlphaFoldDB" id="K5VVF8"/>
<dbReference type="InterPro" id="IPR029058">
    <property type="entry name" value="AB_hydrolase_fold"/>
</dbReference>
<keyword evidence="2" id="KW-1185">Reference proteome</keyword>
<name>K5VVF8_PHACS</name>
<organism evidence="1 2">
    <name type="scientific">Phanerochaete carnosa (strain HHB-10118-sp)</name>
    <name type="common">White-rot fungus</name>
    <name type="synonym">Peniophora carnosa</name>
    <dbReference type="NCBI Taxonomy" id="650164"/>
    <lineage>
        <taxon>Eukaryota</taxon>
        <taxon>Fungi</taxon>
        <taxon>Dikarya</taxon>
        <taxon>Basidiomycota</taxon>
        <taxon>Agaricomycotina</taxon>
        <taxon>Agaricomycetes</taxon>
        <taxon>Polyporales</taxon>
        <taxon>Phanerochaetaceae</taxon>
        <taxon>Phanerochaete</taxon>
    </lineage>
</organism>
<reference evidence="1 2" key="1">
    <citation type="journal article" date="2012" name="BMC Genomics">
        <title>Comparative genomics of the white-rot fungi, Phanerochaete carnosa and P. chrysosporium, to elucidate the genetic basis of the distinct wood types they colonize.</title>
        <authorList>
            <person name="Suzuki H."/>
            <person name="MacDonald J."/>
            <person name="Syed K."/>
            <person name="Salamov A."/>
            <person name="Hori C."/>
            <person name="Aerts A."/>
            <person name="Henrissat B."/>
            <person name="Wiebenga A."/>
            <person name="vanKuyk P.A."/>
            <person name="Barry K."/>
            <person name="Lindquist E."/>
            <person name="LaButti K."/>
            <person name="Lapidus A."/>
            <person name="Lucas S."/>
            <person name="Coutinho P."/>
            <person name="Gong Y."/>
            <person name="Samejima M."/>
            <person name="Mahadevan R."/>
            <person name="Abou-Zaid M."/>
            <person name="de Vries R.P."/>
            <person name="Igarashi K."/>
            <person name="Yadav J.S."/>
            <person name="Grigoriev I.V."/>
            <person name="Master E.R."/>
        </authorList>
    </citation>
    <scope>NUCLEOTIDE SEQUENCE [LARGE SCALE GENOMIC DNA]</scope>
    <source>
        <strain evidence="1 2">HHB-10118-sp</strain>
    </source>
</reference>
<dbReference type="HOGENOM" id="CLU_045014_0_0_1"/>
<dbReference type="EMBL" id="JH930478">
    <property type="protein sequence ID" value="EKM50559.1"/>
    <property type="molecule type" value="Genomic_DNA"/>
</dbReference>